<feature type="chain" id="PRO_5003442556" evidence="1">
    <location>
        <begin position="18"/>
        <end position="355"/>
    </location>
</feature>
<evidence type="ECO:0000313" key="2">
    <source>
        <dbReference type="EMBL" id="EGW33969.1"/>
    </source>
</evidence>
<dbReference type="EMBL" id="GL996500">
    <property type="protein sequence ID" value="EGW33969.1"/>
    <property type="molecule type" value="Genomic_DNA"/>
</dbReference>
<proteinExistence type="predicted"/>
<feature type="signal peptide" evidence="1">
    <location>
        <begin position="1"/>
        <end position="17"/>
    </location>
</feature>
<dbReference type="RefSeq" id="XP_007373553.1">
    <property type="nucleotide sequence ID" value="XM_007373491.1"/>
</dbReference>
<evidence type="ECO:0000313" key="3">
    <source>
        <dbReference type="Proteomes" id="UP000000709"/>
    </source>
</evidence>
<dbReference type="OrthoDB" id="4013163at2759"/>
<name>G3AJR8_SPAPN</name>
<dbReference type="eggNOG" id="ENOG502SDTR">
    <property type="taxonomic scope" value="Eukaryota"/>
</dbReference>
<protein>
    <submittedName>
        <fullName evidence="2">Uncharacterized protein</fullName>
    </submittedName>
</protein>
<gene>
    <name evidence="2" type="ORF">SPAPADRAFT_134094</name>
</gene>
<accession>G3AJR8</accession>
<dbReference type="Proteomes" id="UP000000709">
    <property type="component" value="Unassembled WGS sequence"/>
</dbReference>
<evidence type="ECO:0000256" key="1">
    <source>
        <dbReference type="SAM" id="SignalP"/>
    </source>
</evidence>
<keyword evidence="3" id="KW-1185">Reference proteome</keyword>
<dbReference type="STRING" id="619300.G3AJR8"/>
<dbReference type="GeneID" id="18869781"/>
<dbReference type="OMA" id="DKFANIW"/>
<reference evidence="2 3" key="1">
    <citation type="journal article" date="2011" name="Proc. Natl. Acad. Sci. U.S.A.">
        <title>Comparative genomics of xylose-fermenting fungi for enhanced biofuel production.</title>
        <authorList>
            <person name="Wohlbach D.J."/>
            <person name="Kuo A."/>
            <person name="Sato T.K."/>
            <person name="Potts K.M."/>
            <person name="Salamov A.A."/>
            <person name="LaButti K.M."/>
            <person name="Sun H."/>
            <person name="Clum A."/>
            <person name="Pangilinan J.L."/>
            <person name="Lindquist E.A."/>
            <person name="Lucas S."/>
            <person name="Lapidus A."/>
            <person name="Jin M."/>
            <person name="Gunawan C."/>
            <person name="Balan V."/>
            <person name="Dale B.E."/>
            <person name="Jeffries T.W."/>
            <person name="Zinkel R."/>
            <person name="Barry K.W."/>
            <person name="Grigoriev I.V."/>
            <person name="Gasch A.P."/>
        </authorList>
    </citation>
    <scope>NUCLEOTIDE SEQUENCE [LARGE SCALE GENOMIC DNA]</scope>
    <source>
        <strain evidence="3">NRRL Y-27907 / 11-Y1</strain>
    </source>
</reference>
<keyword evidence="1" id="KW-0732">Signal</keyword>
<dbReference type="AlphaFoldDB" id="G3AJR8"/>
<dbReference type="HOGENOM" id="CLU_782039_0_0_1"/>
<dbReference type="KEGG" id="spaa:SPAPADRAFT_134094"/>
<dbReference type="InParanoid" id="G3AJR8"/>
<feature type="non-terminal residue" evidence="2">
    <location>
        <position position="355"/>
    </location>
</feature>
<organism evidence="3">
    <name type="scientific">Spathaspora passalidarum (strain NRRL Y-27907 / 11-Y1)</name>
    <dbReference type="NCBI Taxonomy" id="619300"/>
    <lineage>
        <taxon>Eukaryota</taxon>
        <taxon>Fungi</taxon>
        <taxon>Dikarya</taxon>
        <taxon>Ascomycota</taxon>
        <taxon>Saccharomycotina</taxon>
        <taxon>Pichiomycetes</taxon>
        <taxon>Debaryomycetaceae</taxon>
        <taxon>Spathaspora</taxon>
    </lineage>
</organism>
<sequence>MKFILCFILLHILSVSSLLLPQEWSVVRPTLENLRETKTRLSTSLQSLISDHTYENSSIHETLTFIPRELMHPALFSNLGLSYLFEGKQQWVNLTSVDQVVVPKDFQSFFIFNSSEPVPSSNFKGPGFHKLLGRSVPFALPHWLELSDYYMVVPSSHLNLSSSSELVTLPRSKLPIFRESVTGNKPMLVFMFNQTTPRSKHTPIITIKNYLTSEGRFNSISSFFDRFANLWLTRVNYDNLVHAVYCTLTSSESYCLKIKDDQSVHVFPALHDFPRHFHSKFGDKREIETQAIRQIHDVLSVKTDKFNDISYELAHSPKTVIEKADEKLDNKLDGTITRIHDVKESVLDKLDGRKT</sequence>